<reference evidence="7" key="1">
    <citation type="submission" date="2015-07" db="EMBL/GenBank/DDBJ databases">
        <title>Discovery of a poly(ethylene terephthalate assimilation.</title>
        <authorList>
            <person name="Yoshida S."/>
            <person name="Hiraga K."/>
            <person name="Takehana T."/>
            <person name="Taniguchi I."/>
            <person name="Yamaji H."/>
            <person name="Maeda Y."/>
            <person name="Toyohara K."/>
            <person name="Miyamoto K."/>
            <person name="Kimura Y."/>
            <person name="Oda K."/>
        </authorList>
    </citation>
    <scope>NUCLEOTIDE SEQUENCE [LARGE SCALE GENOMIC DNA]</scope>
    <source>
        <strain evidence="7">NBRC 110686 / TISTR 2288 / 201-F6</strain>
    </source>
</reference>
<comment type="similarity">
    <text evidence="1 4">Belongs to the carbohydrate kinase PfkB family.</text>
</comment>
<protein>
    <submittedName>
        <fullName evidence="6">Ribokinase</fullName>
        <ecNumber evidence="6">2.7.1.15</ecNumber>
    </submittedName>
</protein>
<dbReference type="EMBL" id="BBYR01000059">
    <property type="protein sequence ID" value="GAP37812.1"/>
    <property type="molecule type" value="Genomic_DNA"/>
</dbReference>
<dbReference type="OrthoDB" id="9795789at2"/>
<dbReference type="Gene3D" id="3.40.1190.20">
    <property type="match status" value="1"/>
</dbReference>
<dbReference type="AlphaFoldDB" id="A0A0K8P594"/>
<evidence type="ECO:0000313" key="6">
    <source>
        <dbReference type="EMBL" id="GAP37812.1"/>
    </source>
</evidence>
<evidence type="ECO:0000313" key="7">
    <source>
        <dbReference type="Proteomes" id="UP000037660"/>
    </source>
</evidence>
<dbReference type="PRINTS" id="PR00990">
    <property type="entry name" value="RIBOKINASE"/>
</dbReference>
<evidence type="ECO:0000259" key="5">
    <source>
        <dbReference type="Pfam" id="PF00294"/>
    </source>
</evidence>
<dbReference type="InterPro" id="IPR011611">
    <property type="entry name" value="PfkB_dom"/>
</dbReference>
<dbReference type="InterPro" id="IPR002139">
    <property type="entry name" value="Ribo/fructo_kinase"/>
</dbReference>
<dbReference type="PANTHER" id="PTHR10584:SF157">
    <property type="entry name" value="SULFOFRUCTOSE KINASE"/>
    <property type="match status" value="1"/>
</dbReference>
<dbReference type="Proteomes" id="UP000037660">
    <property type="component" value="Unassembled WGS sequence"/>
</dbReference>
<dbReference type="STRING" id="1547922.ISF6_3757"/>
<gene>
    <name evidence="6" type="ORF">ISF6_3757</name>
</gene>
<dbReference type="EC" id="2.7.1.15" evidence="6"/>
<feature type="domain" description="Carbohydrate kinase PfkB" evidence="5">
    <location>
        <begin position="19"/>
        <end position="303"/>
    </location>
</feature>
<keyword evidence="7" id="KW-1185">Reference proteome</keyword>
<proteinExistence type="inferred from homology"/>
<dbReference type="PROSITE" id="PS00584">
    <property type="entry name" value="PFKB_KINASES_2"/>
    <property type="match status" value="1"/>
</dbReference>
<keyword evidence="2 4" id="KW-0808">Transferase</keyword>
<evidence type="ECO:0000256" key="2">
    <source>
        <dbReference type="ARBA" id="ARBA00022679"/>
    </source>
</evidence>
<dbReference type="Pfam" id="PF00294">
    <property type="entry name" value="PfkB"/>
    <property type="match status" value="1"/>
</dbReference>
<dbReference type="GO" id="GO:0004747">
    <property type="term" value="F:ribokinase activity"/>
    <property type="evidence" value="ECO:0007669"/>
    <property type="project" value="UniProtKB-EC"/>
</dbReference>
<evidence type="ECO:0000256" key="3">
    <source>
        <dbReference type="ARBA" id="ARBA00022777"/>
    </source>
</evidence>
<reference evidence="6 7" key="2">
    <citation type="journal article" date="2016" name="Science">
        <title>A bacterium that degrades and assimilates poly(ethylene terephthalate).</title>
        <authorList>
            <person name="Yoshida S."/>
            <person name="Hiraga K."/>
            <person name="Takehana T."/>
            <person name="Taniguchi I."/>
            <person name="Yamaji H."/>
            <person name="Maeda Y."/>
            <person name="Toyohara K."/>
            <person name="Miyamoto K."/>
            <person name="Kimura Y."/>
            <person name="Oda K."/>
        </authorList>
    </citation>
    <scope>NUCLEOTIDE SEQUENCE [LARGE SCALE GENOMIC DNA]</scope>
    <source>
        <strain evidence="7">NBRC 110686 / TISTR 2288 / 201-F6</strain>
    </source>
</reference>
<accession>A0A0K8P594</accession>
<dbReference type="SUPFAM" id="SSF53613">
    <property type="entry name" value="Ribokinase-like"/>
    <property type="match status" value="1"/>
</dbReference>
<dbReference type="PANTHER" id="PTHR10584">
    <property type="entry name" value="SUGAR KINASE"/>
    <property type="match status" value="1"/>
</dbReference>
<name>A0A0K8P594_PISS1</name>
<comment type="caution">
    <text evidence="6">The sequence shown here is derived from an EMBL/GenBank/DDBJ whole genome shotgun (WGS) entry which is preliminary data.</text>
</comment>
<dbReference type="GO" id="GO:0005829">
    <property type="term" value="C:cytosol"/>
    <property type="evidence" value="ECO:0007669"/>
    <property type="project" value="TreeGrafter"/>
</dbReference>
<dbReference type="InterPro" id="IPR002173">
    <property type="entry name" value="Carboh/pur_kinase_PfkB_CS"/>
</dbReference>
<evidence type="ECO:0000256" key="4">
    <source>
        <dbReference type="RuleBase" id="RU003704"/>
    </source>
</evidence>
<dbReference type="InterPro" id="IPR029056">
    <property type="entry name" value="Ribokinase-like"/>
</dbReference>
<keyword evidence="3 4" id="KW-0418">Kinase</keyword>
<dbReference type="RefSeq" id="WP_054021726.1">
    <property type="nucleotide sequence ID" value="NZ_BBYR01000059.1"/>
</dbReference>
<organism evidence="6 7">
    <name type="scientific">Piscinibacter sakaiensis</name>
    <name type="common">Ideonella sakaiensis</name>
    <dbReference type="NCBI Taxonomy" id="1547922"/>
    <lineage>
        <taxon>Bacteria</taxon>
        <taxon>Pseudomonadati</taxon>
        <taxon>Pseudomonadota</taxon>
        <taxon>Betaproteobacteria</taxon>
        <taxon>Burkholderiales</taxon>
        <taxon>Sphaerotilaceae</taxon>
        <taxon>Piscinibacter</taxon>
    </lineage>
</organism>
<sequence>MVPDTADRALQRRLRAPTALVCVGLTAYDMSWEVDTLPAGGGKRRATNFRQGGGGMAANAAVAAARLGGQVRFWGRAGDDAAGHAMVDELRVLGVDVSGLRLFPGARSSVSGILVDARGERSIVNFRGADLPDDPAWLPLASVAEAGAVLGDVRWPAGVAAAFGAARAAGVPTVLDGDVAEPAVFEALLPLSDFAVFSEPGLAGCAAGHADDEARLRHALSRGCRLAAVTLGERGVAWTDGGPVQRQPAFRVAAVDTTGAGDVFHGALALALGARAAVAESFRFAAAVAALKCMQAGGRAGVPSLDRVFAAFEELKES</sequence>
<evidence type="ECO:0000256" key="1">
    <source>
        <dbReference type="ARBA" id="ARBA00010688"/>
    </source>
</evidence>